<reference evidence="2" key="1">
    <citation type="submission" date="2021-12" db="EMBL/GenBank/DDBJ databases">
        <authorList>
            <person name="Veyrier F.J."/>
        </authorList>
    </citation>
    <scope>NUCLEOTIDE SEQUENCE</scope>
    <source>
        <strain evidence="2">SAG 1488-6</strain>
    </source>
</reference>
<proteinExistence type="predicted"/>
<dbReference type="Proteomes" id="UP000832034">
    <property type="component" value="Chromosome"/>
</dbReference>
<evidence type="ECO:0000313" key="2">
    <source>
        <dbReference type="EMBL" id="UOO92171.1"/>
    </source>
</evidence>
<evidence type="ECO:0008006" key="4">
    <source>
        <dbReference type="Google" id="ProtNLM"/>
    </source>
</evidence>
<dbReference type="RefSeq" id="WP_019958222.1">
    <property type="nucleotide sequence ID" value="NZ_CP091512.1"/>
</dbReference>
<organism evidence="2 3">
    <name type="scientific">Vitreoscilla stercoraria</name>
    <dbReference type="NCBI Taxonomy" id="61"/>
    <lineage>
        <taxon>Bacteria</taxon>
        <taxon>Pseudomonadati</taxon>
        <taxon>Pseudomonadota</taxon>
        <taxon>Betaproteobacteria</taxon>
        <taxon>Neisseriales</taxon>
        <taxon>Neisseriaceae</taxon>
        <taxon>Vitreoscilla</taxon>
    </lineage>
</organism>
<feature type="compositionally biased region" description="Basic and acidic residues" evidence="1">
    <location>
        <begin position="65"/>
        <end position="75"/>
    </location>
</feature>
<reference evidence="2" key="2">
    <citation type="journal article" date="2022" name="Res Sq">
        <title>Evolution of multicellular longitudinally dividing oral cavity symbionts (Neisseriaceae).</title>
        <authorList>
            <person name="Nyongesa S."/>
            <person name="Weber P."/>
            <person name="Bernet E."/>
            <person name="Pullido F."/>
            <person name="Nieckarz M."/>
            <person name="Delaby M."/>
            <person name="Nieves C."/>
            <person name="Viehboeck T."/>
            <person name="Krause N."/>
            <person name="Rivera-Millot A."/>
            <person name="Nakamura A."/>
            <person name="Vischer N."/>
            <person name="VanNieuwenhze M."/>
            <person name="Brun Y."/>
            <person name="Cava F."/>
            <person name="Bulgheresi S."/>
            <person name="Veyrier F."/>
        </authorList>
    </citation>
    <scope>NUCLEOTIDE SEQUENCE</scope>
    <source>
        <strain evidence="2">SAG 1488-6</strain>
    </source>
</reference>
<gene>
    <name evidence="2" type="ORF">LVJ81_11200</name>
</gene>
<dbReference type="EMBL" id="CP091512">
    <property type="protein sequence ID" value="UOO92171.1"/>
    <property type="molecule type" value="Genomic_DNA"/>
</dbReference>
<name>A0ABY4E8V3_VITST</name>
<feature type="region of interest" description="Disordered" evidence="1">
    <location>
        <begin position="61"/>
        <end position="91"/>
    </location>
</feature>
<protein>
    <recommendedName>
        <fullName evidence="4">DUF883 domain-containing protein</fullName>
    </recommendedName>
</protein>
<sequence>MSKLAMLLHAIGRNSESKAAALATAATTGIAVAKFLGRRSIYGAVAGVGVSLIAKKMAKKSLKRKQSDSAKDVIIDHAPLQPDPNAPKRKP</sequence>
<accession>A0ABY4E8V3</accession>
<evidence type="ECO:0000256" key="1">
    <source>
        <dbReference type="SAM" id="MobiDB-lite"/>
    </source>
</evidence>
<keyword evidence="3" id="KW-1185">Reference proteome</keyword>
<evidence type="ECO:0000313" key="3">
    <source>
        <dbReference type="Proteomes" id="UP000832034"/>
    </source>
</evidence>